<dbReference type="InterPro" id="IPR032821">
    <property type="entry name" value="PKS_assoc"/>
</dbReference>
<dbReference type="Pfam" id="PF16197">
    <property type="entry name" value="KAsynt_C_assoc"/>
    <property type="match status" value="1"/>
</dbReference>
<dbReference type="SMART" id="SM00826">
    <property type="entry name" value="PKS_DH"/>
    <property type="match status" value="1"/>
</dbReference>
<feature type="domain" description="Carrier" evidence="6">
    <location>
        <begin position="1644"/>
        <end position="1718"/>
    </location>
</feature>
<name>A0ABW4GL70_9ACTN</name>
<dbReference type="InterPro" id="IPR018201">
    <property type="entry name" value="Ketoacyl_synth_AS"/>
</dbReference>
<dbReference type="InterPro" id="IPR013968">
    <property type="entry name" value="PKS_KR"/>
</dbReference>
<feature type="domain" description="PKS/mFAS DH" evidence="8">
    <location>
        <begin position="954"/>
        <end position="1233"/>
    </location>
</feature>
<keyword evidence="2" id="KW-0597">Phosphoprotein</keyword>
<dbReference type="SMART" id="SM00822">
    <property type="entry name" value="PKS_KR"/>
    <property type="match status" value="1"/>
</dbReference>
<dbReference type="Proteomes" id="UP001597097">
    <property type="component" value="Unassembled WGS sequence"/>
</dbReference>
<dbReference type="Pfam" id="PF00975">
    <property type="entry name" value="Thioesterase"/>
    <property type="match status" value="1"/>
</dbReference>
<reference evidence="10" key="1">
    <citation type="journal article" date="2019" name="Int. J. Syst. Evol. Microbiol.">
        <title>The Global Catalogue of Microorganisms (GCM) 10K type strain sequencing project: providing services to taxonomists for standard genome sequencing and annotation.</title>
        <authorList>
            <consortium name="The Broad Institute Genomics Platform"/>
            <consortium name="The Broad Institute Genome Sequencing Center for Infectious Disease"/>
            <person name="Wu L."/>
            <person name="Ma J."/>
        </authorList>
    </citation>
    <scope>NUCLEOTIDE SEQUENCE [LARGE SCALE GENOMIC DNA]</scope>
    <source>
        <strain evidence="10">CGMCC 1.15399</strain>
    </source>
</reference>
<dbReference type="InterPro" id="IPR020807">
    <property type="entry name" value="PKS_DH"/>
</dbReference>
<proteinExistence type="predicted"/>
<evidence type="ECO:0000313" key="10">
    <source>
        <dbReference type="Proteomes" id="UP001597097"/>
    </source>
</evidence>
<feature type="active site" description="Proton donor; for dehydratase activity" evidence="4">
    <location>
        <position position="1153"/>
    </location>
</feature>
<dbReference type="InterPro" id="IPR049552">
    <property type="entry name" value="PKS_DH_N"/>
</dbReference>
<keyword evidence="1" id="KW-0596">Phosphopantetheine</keyword>
<evidence type="ECO:0000256" key="1">
    <source>
        <dbReference type="ARBA" id="ARBA00022450"/>
    </source>
</evidence>
<dbReference type="Pfam" id="PF21089">
    <property type="entry name" value="PKS_DH_N"/>
    <property type="match status" value="1"/>
</dbReference>
<comment type="caution">
    <text evidence="9">The sequence shown here is derived from an EMBL/GenBank/DDBJ whole genome shotgun (WGS) entry which is preliminary data.</text>
</comment>
<evidence type="ECO:0000256" key="4">
    <source>
        <dbReference type="PROSITE-ProRule" id="PRU01363"/>
    </source>
</evidence>
<dbReference type="PANTHER" id="PTHR43775:SF37">
    <property type="entry name" value="SI:DKEY-61P9.11"/>
    <property type="match status" value="1"/>
</dbReference>
<protein>
    <submittedName>
        <fullName evidence="9">Type I polyketide synthase</fullName>
    </submittedName>
</protein>
<accession>A0ABW4GL70</accession>
<feature type="region of interest" description="C-terminal hotdog fold" evidence="4">
    <location>
        <begin position="1092"/>
        <end position="1233"/>
    </location>
</feature>
<feature type="domain" description="Carrier" evidence="6">
    <location>
        <begin position="12"/>
        <end position="86"/>
    </location>
</feature>
<dbReference type="PANTHER" id="PTHR43775">
    <property type="entry name" value="FATTY ACID SYNTHASE"/>
    <property type="match status" value="1"/>
</dbReference>
<dbReference type="InterPro" id="IPR001031">
    <property type="entry name" value="Thioesterase"/>
</dbReference>
<dbReference type="RefSeq" id="WP_219529726.1">
    <property type="nucleotide sequence ID" value="NZ_JAHKRM010000007.1"/>
</dbReference>
<dbReference type="Pfam" id="PF00550">
    <property type="entry name" value="PP-binding"/>
    <property type="match status" value="2"/>
</dbReference>
<dbReference type="InterPro" id="IPR014043">
    <property type="entry name" value="Acyl_transferase_dom"/>
</dbReference>
<keyword evidence="10" id="KW-1185">Reference proteome</keyword>
<dbReference type="Pfam" id="PF02801">
    <property type="entry name" value="Ketoacyl-synt_C"/>
    <property type="match status" value="1"/>
</dbReference>
<dbReference type="PROSITE" id="PS52019">
    <property type="entry name" value="PKS_MFAS_DH"/>
    <property type="match status" value="1"/>
</dbReference>
<dbReference type="PROSITE" id="PS52004">
    <property type="entry name" value="KS3_2"/>
    <property type="match status" value="1"/>
</dbReference>
<dbReference type="InterPro" id="IPR020806">
    <property type="entry name" value="PKS_PP-bd"/>
</dbReference>
<dbReference type="InterPro" id="IPR049551">
    <property type="entry name" value="PKS_DH_C"/>
</dbReference>
<keyword evidence="3" id="KW-0808">Transferase</keyword>
<feature type="region of interest" description="N-terminal hotdog fold" evidence="4">
    <location>
        <begin position="954"/>
        <end position="1075"/>
    </location>
</feature>
<evidence type="ECO:0000313" key="9">
    <source>
        <dbReference type="EMBL" id="MFD1543497.1"/>
    </source>
</evidence>
<organism evidence="9 10">
    <name type="scientific">Nonomuraea guangzhouensis</name>
    <dbReference type="NCBI Taxonomy" id="1291555"/>
    <lineage>
        <taxon>Bacteria</taxon>
        <taxon>Bacillati</taxon>
        <taxon>Actinomycetota</taxon>
        <taxon>Actinomycetes</taxon>
        <taxon>Streptosporangiales</taxon>
        <taxon>Streptosporangiaceae</taxon>
        <taxon>Nonomuraea</taxon>
    </lineage>
</organism>
<dbReference type="SMART" id="SM00825">
    <property type="entry name" value="PKS_KS"/>
    <property type="match status" value="1"/>
</dbReference>
<dbReference type="InterPro" id="IPR014031">
    <property type="entry name" value="Ketoacyl_synth_C"/>
</dbReference>
<evidence type="ECO:0000259" key="8">
    <source>
        <dbReference type="PROSITE" id="PS52019"/>
    </source>
</evidence>
<dbReference type="Pfam" id="PF14765">
    <property type="entry name" value="PS-DH"/>
    <property type="match status" value="1"/>
</dbReference>
<feature type="active site" description="Proton acceptor; for dehydratase activity" evidence="4">
    <location>
        <position position="985"/>
    </location>
</feature>
<dbReference type="InterPro" id="IPR049900">
    <property type="entry name" value="PKS_mFAS_DH"/>
</dbReference>
<feature type="domain" description="Ketosynthase family 3 (KS3)" evidence="7">
    <location>
        <begin position="101"/>
        <end position="507"/>
    </location>
</feature>
<dbReference type="CDD" id="cd08955">
    <property type="entry name" value="KR_2_FAS_SDR_x"/>
    <property type="match status" value="1"/>
</dbReference>
<evidence type="ECO:0000256" key="2">
    <source>
        <dbReference type="ARBA" id="ARBA00022553"/>
    </source>
</evidence>
<gene>
    <name evidence="9" type="ORF">ACFSJ0_41095</name>
</gene>
<dbReference type="Pfam" id="PF08659">
    <property type="entry name" value="KR"/>
    <property type="match status" value="1"/>
</dbReference>
<dbReference type="InterPro" id="IPR057326">
    <property type="entry name" value="KR_dom"/>
</dbReference>
<evidence type="ECO:0000259" key="6">
    <source>
        <dbReference type="PROSITE" id="PS50075"/>
    </source>
</evidence>
<dbReference type="PROSITE" id="PS00606">
    <property type="entry name" value="KS3_1"/>
    <property type="match status" value="1"/>
</dbReference>
<dbReference type="InterPro" id="IPR050091">
    <property type="entry name" value="PKS_NRPS_Biosynth_Enz"/>
</dbReference>
<evidence type="ECO:0000259" key="7">
    <source>
        <dbReference type="PROSITE" id="PS52004"/>
    </source>
</evidence>
<dbReference type="CDD" id="cd00833">
    <property type="entry name" value="PKS"/>
    <property type="match status" value="1"/>
</dbReference>
<dbReference type="InterPro" id="IPR020841">
    <property type="entry name" value="PKS_Beta-ketoAc_synthase_dom"/>
</dbReference>
<dbReference type="SMART" id="SM00827">
    <property type="entry name" value="PKS_AT"/>
    <property type="match status" value="1"/>
</dbReference>
<evidence type="ECO:0000256" key="3">
    <source>
        <dbReference type="ARBA" id="ARBA00022679"/>
    </source>
</evidence>
<dbReference type="Pfam" id="PF00698">
    <property type="entry name" value="Acyl_transf_1"/>
    <property type="match status" value="1"/>
</dbReference>
<dbReference type="SMART" id="SM00823">
    <property type="entry name" value="PKS_PP"/>
    <property type="match status" value="2"/>
</dbReference>
<sequence>MPNAHRNEPNESSIREFLIGRVADRCNLRKKEIDPDRPLADIGFGSRDAVAIIGEVEEWLGCSLPPLLLYEYPTITHLAHMLMGLRQDRPAPPRLSAGRSTDAIAVVGLGCRFPGGTAGPEAYWRFLTEGGDAIGEVPAGRWERLDGAQRFGGFLEDVAGFDSRFFGITASEADAMDPQQRLLLEVAYEALDHAGIAPRSLRGSRTGVFVGISSPEYALLTMAESAALSPWTATGVALSIAANRLSYLLDLHGTSLSVDTACSSSLVAVHLAVQDLRAGQSDLALAAGVNVLLSPTITQTFELAGATAPDGRCKAFDASADGMVRAEGCGLVVLKRLEDAYRDGDRVLAVIQNTAVNSDGRSNGLAAPSPEAQKALLREAYAGLTPPDYIEAHGTGTLLGDPIEAHALGAVLGQDRAGALLIGSVKTNLGHLEPAAGIAGLIKTVLALWHRSIPPSLHYHQPNPHIDFDRWRLKVVTEPTPWPSPAPRAGVSAFGFGGTNAHVVLAAAPERPEPVAGSGPVHTLLLSDVSAERVTEYAGRLADHVVDPANVACTLARRYGRGRFGAAVVGRDRETLTTALRALARGRHDPRVVTGVDTGMPAPVWVFSGYGAQRPGMGRTLLAEERAFAATIDLLEPLVQAEAGFSVRETLHADRPDPAETMVVLFAVQVALARLWQAYGVKPAAVIGHSMGEVAAVVVAGALSLRDGVTVICRRARLLSGIAGGGAMCVLGASAEEAAELSKDCPDVHLAVRTAPRQTVLTGDAGQIATVVSRAERRGLLARPVRAEGAGHSPQVEPLLSPFREQLAGIRPAKLRVPLYSTVLDNPRRIPAFDGDYWAANMRDPVRLVDAVQAAAEDGHRAFIEISAHPLLTHALSETVRDSLVLPTLRGGPTRDTETDDTLTFHAQLAALRLSGSPIARSTPGRVIDVPGPSWRHEHHWMPTRRTSARSSFHPLLGVHVELPGGRHAWSANVGEAMLPWLPLHGVTVLPAAAYAEIVLTAGAAALDTDDLIVRGLRVVKLLPLDEQTTITTSLTITPHEAGGPHAKVRVQTRTPAGQWTLLATASIGSGQVTPRDMAARVPVPAAEQADHRFRAHPVVLDRCLASFGAEWTAMGIGSMRVLGPTREGGHCEFTAPRRRKDGTAVAALRLVDETGRVVLEADGVHLRRLPATSVPVPLAAKLVEAVWSPTAPHQPGQAAESAGWLVLADPGDSFTEAVTGILTHAGHRITARHRISREHTWRDLQNRTASPDNVALVVPTRLTDKELVLSVSALVRALPPDVRLWFVTRRSIAVRPGEAGEPGQAFLRALVRVLAFEHPALRASLVDVDDPVAAAAELLGGTADTEVAWRDGVRHVARLRRARLGTGAWRHLVRPGGAYAISGGYGGLGLVTAQRLVERGAGRLVLSGRSGPGPEAKKIIDSLRRAGAEIEIVLGDIAAPGVAERMVAAGQRDGLRLHGVVHAAGGLADRIFTEVGPEDLHQVWAPKVTGALRLHEATEDLDLDWWVVYSSAAALLGSPGQAAYAAANAYADALVDWRRAHGLPATTINWGTWADVGGAAGLRVDVLDPLTPEEGADALEALLVHDQRSAGVLRFNARRALAAFPEIREQPYFSELVDATSDDSTGTDDWPGPERLRTLDPGTARRLVRERVSDRVATVLGFTPDPARPLTELGLDSLVAVRIKSALEHDFGVPVEAATLLRGGNLADLQAELCRSLGLAGQPAPVEAGRGIVRSLANGTQPASGVPFFCAHPAGGSSSVYRPLAALLGEDQVIYGLERFEDNLELAARADRYIDLIRATQPEGPYRLGGWSFGGVLAYEIARRLDQGEVELVAMIDAGLPKQVENVLETTARRYADFGRYLTTTYGIPVSLPYEELITLDEEQQLALVIERTTPLMAHLPPAVAVHQFTSHEDTRCLERYVPGPYDGRVVLYRSTEPTPWTVHDARYDLDEANGFGDLCPRLEIVSVPGTHHLNLLDPPGVNVIADHLRGLLSGSRRPPGRRADTATSDVPGEASNV</sequence>
<dbReference type="EMBL" id="JBHUCM010000038">
    <property type="protein sequence ID" value="MFD1543497.1"/>
    <property type="molecule type" value="Genomic_DNA"/>
</dbReference>
<dbReference type="PROSITE" id="PS50075">
    <property type="entry name" value="CARRIER"/>
    <property type="match status" value="2"/>
</dbReference>
<evidence type="ECO:0000256" key="5">
    <source>
        <dbReference type="SAM" id="MobiDB-lite"/>
    </source>
</evidence>
<dbReference type="Pfam" id="PF00109">
    <property type="entry name" value="ketoacyl-synt"/>
    <property type="match status" value="1"/>
</dbReference>
<dbReference type="InterPro" id="IPR009081">
    <property type="entry name" value="PP-bd_ACP"/>
</dbReference>
<feature type="region of interest" description="Disordered" evidence="5">
    <location>
        <begin position="1994"/>
        <end position="2019"/>
    </location>
</feature>
<dbReference type="InterPro" id="IPR014030">
    <property type="entry name" value="Ketoacyl_synth_N"/>
</dbReference>